<feature type="compositionally biased region" description="Polar residues" evidence="1">
    <location>
        <begin position="198"/>
        <end position="209"/>
    </location>
</feature>
<evidence type="ECO:0000313" key="3">
    <source>
        <dbReference type="Proteomes" id="UP000604046"/>
    </source>
</evidence>
<feature type="compositionally biased region" description="Polar residues" evidence="1">
    <location>
        <begin position="29"/>
        <end position="44"/>
    </location>
</feature>
<protein>
    <submittedName>
        <fullName evidence="2">Uncharacterized protein</fullName>
    </submittedName>
</protein>
<dbReference type="Proteomes" id="UP000604046">
    <property type="component" value="Unassembled WGS sequence"/>
</dbReference>
<accession>A0A812KD64</accession>
<organism evidence="2 3">
    <name type="scientific">Symbiodinium natans</name>
    <dbReference type="NCBI Taxonomy" id="878477"/>
    <lineage>
        <taxon>Eukaryota</taxon>
        <taxon>Sar</taxon>
        <taxon>Alveolata</taxon>
        <taxon>Dinophyceae</taxon>
        <taxon>Suessiales</taxon>
        <taxon>Symbiodiniaceae</taxon>
        <taxon>Symbiodinium</taxon>
    </lineage>
</organism>
<keyword evidence="3" id="KW-1185">Reference proteome</keyword>
<evidence type="ECO:0000313" key="2">
    <source>
        <dbReference type="EMBL" id="CAE7222216.1"/>
    </source>
</evidence>
<feature type="compositionally biased region" description="Polar residues" evidence="1">
    <location>
        <begin position="147"/>
        <end position="162"/>
    </location>
</feature>
<sequence>MARIPVAGSVLFKDGSAYLRISPKSGNMATSNFPDSGAGSSSSTPNPPWPISTQRSDQQILEAINSGAAIVHHTRLPMNPTDLRVMLNNIQTALGLTVGVQGDWSPRADQRLLDVLLKPKRSQKRKAAAINAIEDAPASPKAIQDKPTGNMNSEHPENTPSVNAIEDAPTDSAAVQSEPTGTTHIVRSEAAVDDLATADNTPSAEDNATSHSNDGNDSDSSSSSSSRSSISLAPPDVNTMKWTSDFADAYTSAMDLFIISGDNKKKKNASAKVLHAIVKAKGVFDSN</sequence>
<gene>
    <name evidence="2" type="ORF">SNAT2548_LOCUS8257</name>
</gene>
<reference evidence="2" key="1">
    <citation type="submission" date="2021-02" db="EMBL/GenBank/DDBJ databases">
        <authorList>
            <person name="Dougan E. K."/>
            <person name="Rhodes N."/>
            <person name="Thang M."/>
            <person name="Chan C."/>
        </authorList>
    </citation>
    <scope>NUCLEOTIDE SEQUENCE</scope>
</reference>
<name>A0A812KD64_9DINO</name>
<feature type="region of interest" description="Disordered" evidence="1">
    <location>
        <begin position="29"/>
        <end position="55"/>
    </location>
</feature>
<proteinExistence type="predicted"/>
<dbReference type="EMBL" id="CAJNDS010000605">
    <property type="protein sequence ID" value="CAE7222216.1"/>
    <property type="molecule type" value="Genomic_DNA"/>
</dbReference>
<feature type="compositionally biased region" description="Polar residues" evidence="1">
    <location>
        <begin position="173"/>
        <end position="185"/>
    </location>
</feature>
<feature type="compositionally biased region" description="Low complexity" evidence="1">
    <location>
        <begin position="210"/>
        <end position="231"/>
    </location>
</feature>
<comment type="caution">
    <text evidence="2">The sequence shown here is derived from an EMBL/GenBank/DDBJ whole genome shotgun (WGS) entry which is preliminary data.</text>
</comment>
<dbReference type="AlphaFoldDB" id="A0A812KD64"/>
<feature type="region of interest" description="Disordered" evidence="1">
    <location>
        <begin position="135"/>
        <end position="238"/>
    </location>
</feature>
<evidence type="ECO:0000256" key="1">
    <source>
        <dbReference type="SAM" id="MobiDB-lite"/>
    </source>
</evidence>